<dbReference type="PANTHER" id="PTHR45436:SF5">
    <property type="entry name" value="SENSOR HISTIDINE KINASE TRCS"/>
    <property type="match status" value="1"/>
</dbReference>
<keyword evidence="13" id="KW-1185">Reference proteome</keyword>
<dbReference type="InterPro" id="IPR003594">
    <property type="entry name" value="HATPase_dom"/>
</dbReference>
<keyword evidence="7 12" id="KW-0418">Kinase</keyword>
<dbReference type="OrthoDB" id="1931120at2"/>
<dbReference type="SUPFAM" id="SSF47384">
    <property type="entry name" value="Homodimeric domain of signal transducing histidine kinase"/>
    <property type="match status" value="1"/>
</dbReference>
<evidence type="ECO:0000256" key="10">
    <source>
        <dbReference type="SAM" id="Phobius"/>
    </source>
</evidence>
<keyword evidence="9 10" id="KW-0472">Membrane</keyword>
<dbReference type="Proteomes" id="UP000195442">
    <property type="component" value="Unassembled WGS sequence"/>
</dbReference>
<evidence type="ECO:0000256" key="7">
    <source>
        <dbReference type="ARBA" id="ARBA00022777"/>
    </source>
</evidence>
<dbReference type="InterPro" id="IPR036890">
    <property type="entry name" value="HATPase_C_sf"/>
</dbReference>
<sequence>MQIRRMLLISFFVLLSTVALSLTALAFFTSKAMLEEEIGRNLTSNAAMLMEQVDMLMFERLQNLHSWSHLDIIQEGRINDVDKRLSQFLTDVAVGYKGMYRKLFYVDEQQRVISTSAPELMGLVHYATANWIKAKVPNGEVFIEDLQFPPPPYREANLVIRAPVHNSYSTGDIGQLYGLFDMQQLFSLLDKASNSSSGDRYIVLLDAEGRAIATSASLRKQKLLLKTTFADWKPENGKALFVHEIDPAITATPVLVGYARSSGYLNYVQMGWSILVFQSKDKAFLPISTLSVLGSVVIVLTLLLAFFTSHWISGRIAKPLLQLTQWVEQVRHFEKQTLPQVNGTVEVIALEAAFGKMLEELERSREQVIQASKLAVIGEMAAIMAHEVRTPLGILSTSAQMLKREPSLSPAGQEMTQFILDESVRLRRLVTTLLECARPKEPHMLLHNVHDIVRHTVELLAVQAADKHLCIEQQLYAQNPVIVCDNELLTQVFLNLLHNAIQIVPNGGLVRIRSSSSAQQFSIEIADNGPGIAVEDYRHLFDPFFTKREGGVGLGLTVTKQILLAHQGNIFVKQSEWGGACFTLDLPITQE</sequence>
<evidence type="ECO:0000259" key="11">
    <source>
        <dbReference type="PROSITE" id="PS50109"/>
    </source>
</evidence>
<gene>
    <name evidence="12" type="ORF">CRENPOLYSF2_3250005</name>
</gene>
<evidence type="ECO:0000256" key="1">
    <source>
        <dbReference type="ARBA" id="ARBA00000085"/>
    </source>
</evidence>
<dbReference type="SMART" id="SM00388">
    <property type="entry name" value="HisKA"/>
    <property type="match status" value="1"/>
</dbReference>
<dbReference type="InterPro" id="IPR005467">
    <property type="entry name" value="His_kinase_dom"/>
</dbReference>
<dbReference type="GO" id="GO:0000155">
    <property type="term" value="F:phosphorelay sensor kinase activity"/>
    <property type="evidence" value="ECO:0007669"/>
    <property type="project" value="InterPro"/>
</dbReference>
<evidence type="ECO:0000256" key="9">
    <source>
        <dbReference type="ARBA" id="ARBA00023136"/>
    </source>
</evidence>
<comment type="catalytic activity">
    <reaction evidence="1">
        <text>ATP + protein L-histidine = ADP + protein N-phospho-L-histidine.</text>
        <dbReference type="EC" id="2.7.13.3"/>
    </reaction>
</comment>
<dbReference type="EC" id="2.7.13.3" evidence="3"/>
<dbReference type="CDD" id="cd00075">
    <property type="entry name" value="HATPase"/>
    <property type="match status" value="1"/>
</dbReference>
<reference evidence="13" key="1">
    <citation type="submission" date="2017-02" db="EMBL/GenBank/DDBJ databases">
        <authorList>
            <person name="Daims H."/>
        </authorList>
    </citation>
    <scope>NUCLEOTIDE SEQUENCE [LARGE SCALE GENOMIC DNA]</scope>
</reference>
<proteinExistence type="predicted"/>
<keyword evidence="6 10" id="KW-0812">Transmembrane</keyword>
<dbReference type="GO" id="GO:0005886">
    <property type="term" value="C:plasma membrane"/>
    <property type="evidence" value="ECO:0007669"/>
    <property type="project" value="TreeGrafter"/>
</dbReference>
<dbReference type="Gene3D" id="3.30.565.10">
    <property type="entry name" value="Histidine kinase-like ATPase, C-terminal domain"/>
    <property type="match status" value="1"/>
</dbReference>
<keyword evidence="5" id="KW-0808">Transferase</keyword>
<keyword evidence="4" id="KW-0597">Phosphoprotein</keyword>
<dbReference type="Pfam" id="PF02518">
    <property type="entry name" value="HATPase_c"/>
    <property type="match status" value="1"/>
</dbReference>
<dbReference type="InterPro" id="IPR004358">
    <property type="entry name" value="Sig_transdc_His_kin-like_C"/>
</dbReference>
<dbReference type="InterPro" id="IPR003661">
    <property type="entry name" value="HisK_dim/P_dom"/>
</dbReference>
<comment type="subcellular location">
    <subcellularLocation>
        <location evidence="2">Membrane</location>
    </subcellularLocation>
</comment>
<dbReference type="Gene3D" id="6.10.340.10">
    <property type="match status" value="1"/>
</dbReference>
<dbReference type="SMART" id="SM00387">
    <property type="entry name" value="HATPase_c"/>
    <property type="match status" value="1"/>
</dbReference>
<dbReference type="PROSITE" id="PS50109">
    <property type="entry name" value="HIS_KIN"/>
    <property type="match status" value="1"/>
</dbReference>
<dbReference type="Pfam" id="PF00512">
    <property type="entry name" value="HisKA"/>
    <property type="match status" value="1"/>
</dbReference>
<keyword evidence="8 10" id="KW-1133">Transmembrane helix</keyword>
<protein>
    <recommendedName>
        <fullName evidence="3">histidine kinase</fullName>
        <ecNumber evidence="3">2.7.13.3</ecNumber>
    </recommendedName>
</protein>
<evidence type="ECO:0000256" key="8">
    <source>
        <dbReference type="ARBA" id="ARBA00022989"/>
    </source>
</evidence>
<evidence type="ECO:0000313" key="13">
    <source>
        <dbReference type="Proteomes" id="UP000195442"/>
    </source>
</evidence>
<dbReference type="PANTHER" id="PTHR45436">
    <property type="entry name" value="SENSOR HISTIDINE KINASE YKOH"/>
    <property type="match status" value="1"/>
</dbReference>
<evidence type="ECO:0000256" key="3">
    <source>
        <dbReference type="ARBA" id="ARBA00012438"/>
    </source>
</evidence>
<evidence type="ECO:0000256" key="4">
    <source>
        <dbReference type="ARBA" id="ARBA00022553"/>
    </source>
</evidence>
<name>A0A1R4HAX6_9GAMM</name>
<dbReference type="Gene3D" id="1.10.287.130">
    <property type="match status" value="1"/>
</dbReference>
<organism evidence="12 13">
    <name type="scientific">Crenothrix polyspora</name>
    <dbReference type="NCBI Taxonomy" id="360316"/>
    <lineage>
        <taxon>Bacteria</taxon>
        <taxon>Pseudomonadati</taxon>
        <taxon>Pseudomonadota</taxon>
        <taxon>Gammaproteobacteria</taxon>
        <taxon>Methylococcales</taxon>
        <taxon>Crenotrichaceae</taxon>
        <taxon>Crenothrix</taxon>
    </lineage>
</organism>
<evidence type="ECO:0000256" key="6">
    <source>
        <dbReference type="ARBA" id="ARBA00022692"/>
    </source>
</evidence>
<feature type="domain" description="Histidine kinase" evidence="11">
    <location>
        <begin position="383"/>
        <end position="590"/>
    </location>
</feature>
<dbReference type="RefSeq" id="WP_087147342.1">
    <property type="nucleotide sequence ID" value="NZ_FUKJ01000252.1"/>
</dbReference>
<dbReference type="InterPro" id="IPR050428">
    <property type="entry name" value="TCS_sensor_his_kinase"/>
</dbReference>
<dbReference type="PRINTS" id="PR00344">
    <property type="entry name" value="BCTRLSENSOR"/>
</dbReference>
<dbReference type="SUPFAM" id="SSF55874">
    <property type="entry name" value="ATPase domain of HSP90 chaperone/DNA topoisomerase II/histidine kinase"/>
    <property type="match status" value="1"/>
</dbReference>
<evidence type="ECO:0000256" key="2">
    <source>
        <dbReference type="ARBA" id="ARBA00004370"/>
    </source>
</evidence>
<dbReference type="EMBL" id="FUKJ01000252">
    <property type="protein sequence ID" value="SJM93337.1"/>
    <property type="molecule type" value="Genomic_DNA"/>
</dbReference>
<dbReference type="CDD" id="cd00082">
    <property type="entry name" value="HisKA"/>
    <property type="match status" value="1"/>
</dbReference>
<dbReference type="InterPro" id="IPR036097">
    <property type="entry name" value="HisK_dim/P_sf"/>
</dbReference>
<feature type="transmembrane region" description="Helical" evidence="10">
    <location>
        <begin position="283"/>
        <end position="307"/>
    </location>
</feature>
<evidence type="ECO:0000313" key="12">
    <source>
        <dbReference type="EMBL" id="SJM93337.1"/>
    </source>
</evidence>
<evidence type="ECO:0000256" key="5">
    <source>
        <dbReference type="ARBA" id="ARBA00022679"/>
    </source>
</evidence>
<dbReference type="AlphaFoldDB" id="A0A1R4HAX6"/>
<accession>A0A1R4HAX6</accession>